<keyword evidence="4" id="KW-0547">Nucleotide-binding</keyword>
<dbReference type="InterPro" id="IPR051786">
    <property type="entry name" value="ASN_synthetase/amidase"/>
</dbReference>
<dbReference type="EC" id="6.3.5.4" evidence="3"/>
<evidence type="ECO:0000256" key="6">
    <source>
        <dbReference type="ARBA" id="ARBA00022962"/>
    </source>
</evidence>
<name>A0ABT6B7J7_9GAMM</name>
<dbReference type="EMBL" id="JARJJS010000001">
    <property type="protein sequence ID" value="MDF4023924.1"/>
    <property type="molecule type" value="Genomic_DNA"/>
</dbReference>
<dbReference type="InterPro" id="IPR029055">
    <property type="entry name" value="Ntn_hydrolases_N"/>
</dbReference>
<dbReference type="GO" id="GO:0004066">
    <property type="term" value="F:asparagine synthase (glutamine-hydrolyzing) activity"/>
    <property type="evidence" value="ECO:0007669"/>
    <property type="project" value="UniProtKB-EC"/>
</dbReference>
<keyword evidence="5" id="KW-0067">ATP-binding</keyword>
<evidence type="ECO:0000256" key="3">
    <source>
        <dbReference type="ARBA" id="ARBA00012737"/>
    </source>
</evidence>
<organism evidence="9 10">
    <name type="scientific">Luteibacter sahnii</name>
    <dbReference type="NCBI Taxonomy" id="3021977"/>
    <lineage>
        <taxon>Bacteria</taxon>
        <taxon>Pseudomonadati</taxon>
        <taxon>Pseudomonadota</taxon>
        <taxon>Gammaproteobacteria</taxon>
        <taxon>Lysobacterales</taxon>
        <taxon>Rhodanobacteraceae</taxon>
        <taxon>Luteibacter</taxon>
    </lineage>
</organism>
<evidence type="ECO:0000256" key="2">
    <source>
        <dbReference type="ARBA" id="ARBA00005752"/>
    </source>
</evidence>
<dbReference type="InterPro" id="IPR033738">
    <property type="entry name" value="AsnB_N"/>
</dbReference>
<proteinExistence type="inferred from homology"/>
<reference evidence="9 10" key="1">
    <citation type="journal article" date="2024" name="Curr. Microbiol.">
        <title>Luteibacter sahnii sp. nov., A Novel Yellow-Colored Xanthomonadin Pigment Producing Probiotic Bacterium from Healthy Rice Seed Microbiome.</title>
        <authorList>
            <person name="Jaiswal G."/>
            <person name="Rana R."/>
            <person name="Nayak P.K."/>
            <person name="Chouhan R."/>
            <person name="Gandhi S.G."/>
            <person name="Patel H.K."/>
            <person name="Patil P.B."/>
        </authorList>
    </citation>
    <scope>NUCLEOTIDE SEQUENCE [LARGE SCALE GENOMIC DNA]</scope>
    <source>
        <strain evidence="9 10">PPL201</strain>
    </source>
</reference>
<comment type="pathway">
    <text evidence="1">Amino-acid biosynthesis; L-asparagine biosynthesis; L-asparagine from L-aspartate (L-Gln route): step 1/1.</text>
</comment>
<keyword evidence="9" id="KW-0436">Ligase</keyword>
<comment type="similarity">
    <text evidence="2">Belongs to the asparagine synthetase family.</text>
</comment>
<dbReference type="Gene3D" id="3.40.50.620">
    <property type="entry name" value="HUPs"/>
    <property type="match status" value="1"/>
</dbReference>
<evidence type="ECO:0000256" key="7">
    <source>
        <dbReference type="ARBA" id="ARBA00048741"/>
    </source>
</evidence>
<dbReference type="InterPro" id="IPR017932">
    <property type="entry name" value="GATase_2_dom"/>
</dbReference>
<evidence type="ECO:0000313" key="10">
    <source>
        <dbReference type="Proteomes" id="UP001528850"/>
    </source>
</evidence>
<keyword evidence="10" id="KW-1185">Reference proteome</keyword>
<dbReference type="CDD" id="cd01991">
    <property type="entry name" value="Asn_synthase_B_C"/>
    <property type="match status" value="1"/>
</dbReference>
<gene>
    <name evidence="9" type="primary">asnB</name>
    <name evidence="9" type="ORF">P3W24_02905</name>
</gene>
<dbReference type="InterPro" id="IPR014729">
    <property type="entry name" value="Rossmann-like_a/b/a_fold"/>
</dbReference>
<comment type="caution">
    <text evidence="9">The sequence shown here is derived from an EMBL/GenBank/DDBJ whole genome shotgun (WGS) entry which is preliminary data.</text>
</comment>
<dbReference type="PROSITE" id="PS51278">
    <property type="entry name" value="GATASE_TYPE_2"/>
    <property type="match status" value="1"/>
</dbReference>
<dbReference type="PIRSF" id="PIRSF001589">
    <property type="entry name" value="Asn_synthetase_glu-h"/>
    <property type="match status" value="1"/>
</dbReference>
<dbReference type="Pfam" id="PF00733">
    <property type="entry name" value="Asn_synthase"/>
    <property type="match status" value="1"/>
</dbReference>
<evidence type="ECO:0000256" key="1">
    <source>
        <dbReference type="ARBA" id="ARBA00005187"/>
    </source>
</evidence>
<dbReference type="InterPro" id="IPR006426">
    <property type="entry name" value="Asn_synth_AEB"/>
</dbReference>
<protein>
    <recommendedName>
        <fullName evidence="3">asparagine synthase (glutamine-hydrolyzing)</fullName>
        <ecNumber evidence="3">6.3.5.4</ecNumber>
    </recommendedName>
</protein>
<dbReference type="Gene3D" id="3.60.20.10">
    <property type="entry name" value="Glutamine Phosphoribosylpyrophosphate, subunit 1, domain 1"/>
    <property type="match status" value="1"/>
</dbReference>
<dbReference type="InterPro" id="IPR001962">
    <property type="entry name" value="Asn_synthase"/>
</dbReference>
<comment type="catalytic activity">
    <reaction evidence="7">
        <text>L-aspartate + L-glutamine + ATP + H2O = L-asparagine + L-glutamate + AMP + diphosphate + H(+)</text>
        <dbReference type="Rhea" id="RHEA:12228"/>
        <dbReference type="ChEBI" id="CHEBI:15377"/>
        <dbReference type="ChEBI" id="CHEBI:15378"/>
        <dbReference type="ChEBI" id="CHEBI:29985"/>
        <dbReference type="ChEBI" id="CHEBI:29991"/>
        <dbReference type="ChEBI" id="CHEBI:30616"/>
        <dbReference type="ChEBI" id="CHEBI:33019"/>
        <dbReference type="ChEBI" id="CHEBI:58048"/>
        <dbReference type="ChEBI" id="CHEBI:58359"/>
        <dbReference type="ChEBI" id="CHEBI:456215"/>
        <dbReference type="EC" id="6.3.5.4"/>
    </reaction>
</comment>
<dbReference type="Pfam" id="PF13522">
    <property type="entry name" value="GATase_6"/>
    <property type="match status" value="1"/>
</dbReference>
<accession>A0ABT6B7J7</accession>
<evidence type="ECO:0000259" key="8">
    <source>
        <dbReference type="PROSITE" id="PS51278"/>
    </source>
</evidence>
<dbReference type="NCBIfam" id="TIGR01536">
    <property type="entry name" value="asn_synth_AEB"/>
    <property type="match status" value="1"/>
</dbReference>
<dbReference type="SUPFAM" id="SSF52402">
    <property type="entry name" value="Adenine nucleotide alpha hydrolases-like"/>
    <property type="match status" value="1"/>
</dbReference>
<dbReference type="Proteomes" id="UP001528850">
    <property type="component" value="Unassembled WGS sequence"/>
</dbReference>
<evidence type="ECO:0000256" key="4">
    <source>
        <dbReference type="ARBA" id="ARBA00022741"/>
    </source>
</evidence>
<feature type="domain" description="Glutamine amidotransferase type-2" evidence="8">
    <location>
        <begin position="2"/>
        <end position="213"/>
    </location>
</feature>
<dbReference type="PANTHER" id="PTHR43284:SF1">
    <property type="entry name" value="ASPARAGINE SYNTHETASE"/>
    <property type="match status" value="1"/>
</dbReference>
<evidence type="ECO:0000313" key="9">
    <source>
        <dbReference type="EMBL" id="MDF4023924.1"/>
    </source>
</evidence>
<dbReference type="CDD" id="cd00712">
    <property type="entry name" value="AsnB"/>
    <property type="match status" value="1"/>
</dbReference>
<sequence>MCGIAGLIDPHHAGTAIVQSMLERLRHRGPDGENVVELSGHATFGHRRLAIVGLGETGRQPMRHGTLVITYNGEIYNHAELRARLEREGLCRTWHGSSDTEVLLAAIAAWGLETTLRRADGMFAFALWDEGDASLTLVRDRMGEKPLYFGWLGDAFAFASELTAFASLPGWHPRLDQGVAVDFLRHGFVSGSPSLVKGIYRLPPGTIMRLSPADMTTRPVDAAALDRMQRTYWRLSDVATEEAPFPEPIVRPAEALESLLGQAVRSRMTADVPVGAFLSGGVDSSLVTALMQASSPVQVHTFCIGFTDARFDESAHALAVARHLGTEHTEFRVRAQDALEVACELPLLLDEPIADASQIPTLLLARMARSKVTVALSGDGADELFAGYGRYRAIVDMWGQVGGLPVGPRRWMTGALHGFAGKAGVGGRAARWASRAEAVSLGTMRKAFVGADTRFHLKGDAGRSTTVRGLSPQRQVMLADQQDFLPDDILQKVDRATMRYGLESRTPFLDHRVVSFSWKLPDQALPLNGPSKPLLRDILRRYVPDDLIDRPKQGFDVPMCDWLRGPLGAWTDAAIGAPCLDAIEGVDAQHVRRMWRDHSMGRADFSRELWPVALLTAWMQAHGVDP</sequence>
<keyword evidence="6" id="KW-0315">Glutamine amidotransferase</keyword>
<dbReference type="PANTHER" id="PTHR43284">
    <property type="entry name" value="ASPARAGINE SYNTHETASE (GLUTAMINE-HYDROLYZING)"/>
    <property type="match status" value="1"/>
</dbReference>
<evidence type="ECO:0000256" key="5">
    <source>
        <dbReference type="ARBA" id="ARBA00022840"/>
    </source>
</evidence>
<dbReference type="SUPFAM" id="SSF56235">
    <property type="entry name" value="N-terminal nucleophile aminohydrolases (Ntn hydrolases)"/>
    <property type="match status" value="1"/>
</dbReference>